<gene>
    <name evidence="3" type="ORF">EHV08_06095</name>
</gene>
<comment type="caution">
    <text evidence="3">The sequence shown here is derived from an EMBL/GenBank/DDBJ whole genome shotgun (WGS) entry which is preliminary data.</text>
</comment>
<evidence type="ECO:0000313" key="3">
    <source>
        <dbReference type="EMBL" id="RUL59369.1"/>
    </source>
</evidence>
<keyword evidence="4" id="KW-1185">Reference proteome</keyword>
<proteinExistence type="inferred from homology"/>
<dbReference type="Gene3D" id="3.50.50.60">
    <property type="entry name" value="FAD/NAD(P)-binding domain"/>
    <property type="match status" value="1"/>
</dbReference>
<dbReference type="RefSeq" id="WP_126678528.1">
    <property type="nucleotide sequence ID" value="NZ_RYYU01000001.1"/>
</dbReference>
<dbReference type="InterPro" id="IPR002937">
    <property type="entry name" value="Amino_oxidase"/>
</dbReference>
<dbReference type="SUPFAM" id="SSF51971">
    <property type="entry name" value="Nucleotide-binding domain"/>
    <property type="match status" value="1"/>
</dbReference>
<evidence type="ECO:0000256" key="1">
    <source>
        <dbReference type="ARBA" id="ARBA00006046"/>
    </source>
</evidence>
<dbReference type="PANTHER" id="PTHR43734">
    <property type="entry name" value="PHYTOENE DESATURASE"/>
    <property type="match status" value="1"/>
</dbReference>
<dbReference type="OrthoDB" id="9769600at2"/>
<dbReference type="Pfam" id="PF01593">
    <property type="entry name" value="Amino_oxidase"/>
    <property type="match status" value="1"/>
</dbReference>
<organism evidence="3 4">
    <name type="scientific">Prevotella koreensis</name>
    <dbReference type="NCBI Taxonomy" id="2490854"/>
    <lineage>
        <taxon>Bacteria</taxon>
        <taxon>Pseudomonadati</taxon>
        <taxon>Bacteroidota</taxon>
        <taxon>Bacteroidia</taxon>
        <taxon>Bacteroidales</taxon>
        <taxon>Prevotellaceae</taxon>
        <taxon>Prevotella</taxon>
    </lineage>
</organism>
<protein>
    <recommendedName>
        <fullName evidence="2">Amine oxidase domain-containing protein</fullName>
    </recommendedName>
</protein>
<dbReference type="InterPro" id="IPR036188">
    <property type="entry name" value="FAD/NAD-bd_sf"/>
</dbReference>
<name>A0A432LKL5_9BACT</name>
<dbReference type="EMBL" id="RYYU01000001">
    <property type="protein sequence ID" value="RUL59369.1"/>
    <property type="molecule type" value="Genomic_DNA"/>
</dbReference>
<evidence type="ECO:0000259" key="2">
    <source>
        <dbReference type="Pfam" id="PF01593"/>
    </source>
</evidence>
<comment type="similarity">
    <text evidence="1">Belongs to the carotenoid/retinoid oxidoreductase family.</text>
</comment>
<evidence type="ECO:0000313" key="4">
    <source>
        <dbReference type="Proteomes" id="UP000278983"/>
    </source>
</evidence>
<feature type="domain" description="Amine oxidase" evidence="2">
    <location>
        <begin position="13"/>
        <end position="293"/>
    </location>
</feature>
<dbReference type="PANTHER" id="PTHR43734:SF4">
    <property type="entry name" value="AMINE OXIDASE DOMAIN-CONTAINING PROTEIN"/>
    <property type="match status" value="1"/>
</dbReference>
<dbReference type="GO" id="GO:0016491">
    <property type="term" value="F:oxidoreductase activity"/>
    <property type="evidence" value="ECO:0007669"/>
    <property type="project" value="InterPro"/>
</dbReference>
<dbReference type="Proteomes" id="UP000278983">
    <property type="component" value="Unassembled WGS sequence"/>
</dbReference>
<dbReference type="AlphaFoldDB" id="A0A432LKL5"/>
<reference evidence="3 4" key="1">
    <citation type="submission" date="2018-12" db="EMBL/GenBank/DDBJ databases">
        <title>Genome sequencing of Prevotella sp. KCOM 3155 (= JS262).</title>
        <authorList>
            <person name="Kook J.-K."/>
            <person name="Park S.-N."/>
            <person name="Lim Y.K."/>
        </authorList>
    </citation>
    <scope>NUCLEOTIDE SEQUENCE [LARGE SCALE GENOMIC DNA]</scope>
    <source>
        <strain evidence="3 4">KCOM 3155</strain>
    </source>
</reference>
<accession>A0A432LKL5</accession>
<sequence>MKDKRIVILGAGISGLGAGYTLRKKGYNPIILEKDADYGGLCGSFEIDGFRFDRFVHLSFAKDTSVNAIFKASSPEIITHIPNPYNIYKGKWVKHPVQNNLFVLDDDEKELIINDFLKRPTEIPKIENYEEWLRFQFGNYFAEHFPMVYTRKYWMKEACELRTEWVGSRIYKPSIDEVIKGSQTEDTPVTYYAKEMRYPAKGGFKAYLKELAKDADIRLNQEVQSINYREKTIKTKDGKLYHYDELISSLPLPEIILMMDDVPLDIKKSASELENTSGYHISIALKTKNIPPYLWWYIYDEDIIAARVYSPSIKSPDNVPNGCSSLQMEVYCKEGEYSEKQLLERTVGKLVDKGIINEKDILFTHIGFEKYANVIFSKSVYYNRKKVQGYIKSKGIKLIGRFGEWDYLWTDQSLLTGLNVKI</sequence>